<dbReference type="Pfam" id="PF12833">
    <property type="entry name" value="HTH_18"/>
    <property type="match status" value="1"/>
</dbReference>
<feature type="domain" description="HTH araC/xylS-type" evidence="6">
    <location>
        <begin position="140"/>
        <end position="242"/>
    </location>
</feature>
<dbReference type="PANTHER" id="PTHR43280:SF34">
    <property type="entry name" value="ARAC-FAMILY TRANSCRIPTIONAL REGULATOR"/>
    <property type="match status" value="1"/>
</dbReference>
<organism evidence="7">
    <name type="scientific">Elizabethkingia anophelis</name>
    <dbReference type="NCBI Taxonomy" id="1117645"/>
    <lineage>
        <taxon>Bacteria</taxon>
        <taxon>Pseudomonadati</taxon>
        <taxon>Bacteroidota</taxon>
        <taxon>Flavobacteriia</taxon>
        <taxon>Flavobacteriales</taxon>
        <taxon>Weeksellaceae</taxon>
        <taxon>Elizabethkingia</taxon>
    </lineage>
</organism>
<proteinExistence type="predicted"/>
<dbReference type="InterPro" id="IPR018060">
    <property type="entry name" value="HTH_AraC"/>
</dbReference>
<feature type="transmembrane region" description="Helical" evidence="4">
    <location>
        <begin position="83"/>
        <end position="100"/>
    </location>
</feature>
<evidence type="ECO:0000256" key="1">
    <source>
        <dbReference type="ARBA" id="ARBA00023015"/>
    </source>
</evidence>
<dbReference type="PANTHER" id="PTHR43280">
    <property type="entry name" value="ARAC-FAMILY TRANSCRIPTIONAL REGULATOR"/>
    <property type="match status" value="1"/>
</dbReference>
<dbReference type="SUPFAM" id="SSF46689">
    <property type="entry name" value="Homeodomain-like"/>
    <property type="match status" value="1"/>
</dbReference>
<reference evidence="7" key="6">
    <citation type="journal article" date="2017" name="Nat. Commun.">
        <title>Evolutionary dynamics and genomic features of the Elizabethkingia anophelis 2015 to 2016 Wisconsin outbreak strain.</title>
        <authorList>
            <person name="Perrin A."/>
            <person name="Larsonneur E."/>
            <person name="Nicholson A.C."/>
            <person name="Edwards D.J."/>
            <person name="Gundlach K.M."/>
            <person name="Whitney A.M."/>
            <person name="Gulvik C.A."/>
            <person name="Bell M.E."/>
            <person name="Rendueles O."/>
            <person name="Cury J."/>
            <person name="Hugon P."/>
            <person name="Clermont D."/>
            <person name="Enouf V."/>
            <person name="Loparev V."/>
            <person name="Juieng P."/>
            <person name="Monson T."/>
            <person name="Warshauer D."/>
            <person name="Elbadawi L.I."/>
            <person name="Walters M.S."/>
            <person name="Crist M.B."/>
            <person name="Noble-Wang J."/>
            <person name="Borlaug G."/>
            <person name="Rocha E.P.C."/>
            <person name="Criscuolo A."/>
            <person name="Touchon M."/>
            <person name="Davis J.P."/>
            <person name="Holt K.E."/>
            <person name="McQuiston J.R."/>
            <person name="Brisse S."/>
        </authorList>
    </citation>
    <scope>NUCLEOTIDE SEQUENCE</scope>
</reference>
<keyword evidence="1" id="KW-0805">Transcription regulation</keyword>
<feature type="chain" id="PRO_5019868195" description="HTH araC/xylS-type domain-containing protein" evidence="5">
    <location>
        <begin position="27"/>
        <end position="252"/>
    </location>
</feature>
<feature type="signal peptide" evidence="5">
    <location>
        <begin position="1"/>
        <end position="26"/>
    </location>
</feature>
<evidence type="ECO:0000256" key="3">
    <source>
        <dbReference type="ARBA" id="ARBA00023163"/>
    </source>
</evidence>
<dbReference type="GO" id="GO:0003700">
    <property type="term" value="F:DNA-binding transcription factor activity"/>
    <property type="evidence" value="ECO:0007669"/>
    <property type="project" value="InterPro"/>
</dbReference>
<gene>
    <name evidence="7" type="primary">ICEEaII(11)_NUH11_1602_2360</name>
</gene>
<reference evidence="7" key="1">
    <citation type="journal article" date="2014" name="Genome Biol. Evol.">
        <title>Comparative genomic analysis of malaria mosquito vector-associated novel pathogen Elizabethkingia anophelis.</title>
        <authorList>
            <person name="Teo J."/>
            <person name="Tan S.Y."/>
            <person name="Liu Y."/>
            <person name="Tay M."/>
            <person name="Ding Y."/>
            <person name="Li Y."/>
            <person name="Kjelleberg S."/>
            <person name="Givskov M."/>
            <person name="Lin R.T."/>
            <person name="Yang L."/>
        </authorList>
    </citation>
    <scope>NUCLEOTIDE SEQUENCE</scope>
</reference>
<evidence type="ECO:0000256" key="5">
    <source>
        <dbReference type="SAM" id="SignalP"/>
    </source>
</evidence>
<keyword evidence="4" id="KW-0812">Transmembrane</keyword>
<reference evidence="7" key="3">
    <citation type="journal article" date="2016" name="Genome Announc.">
        <title>Complete Genome Sequences of Four Strains from the 2015-2016 Elizabethkingia anophelis Outbreak.</title>
        <authorList>
            <person name="Nicholson A.C."/>
            <person name="Whitney A.M."/>
            <person name="Emery B.D."/>
            <person name="Bell M.E."/>
            <person name="Gartin J.T."/>
            <person name="Humrighouse B.W."/>
            <person name="Loparev V.N."/>
            <person name="Batra D."/>
            <person name="Sheth M."/>
            <person name="Rowe L.A."/>
            <person name="Juieng P."/>
            <person name="Knipe K."/>
            <person name="Gulvik C."/>
            <person name="McQuiston J.R."/>
        </authorList>
    </citation>
    <scope>NUCLEOTIDE SEQUENCE</scope>
</reference>
<dbReference type="RefSeq" id="WP_078723534.1">
    <property type="nucleotide sequence ID" value="NZ_JBJDJO010000004.1"/>
</dbReference>
<protein>
    <recommendedName>
        <fullName evidence="6">HTH araC/xylS-type domain-containing protein</fullName>
    </recommendedName>
</protein>
<reference evidence="7" key="2">
    <citation type="journal article" date="2014" name="PLoS ONE">
        <title>Insights from the genome annotation of Elizabethkingia anophelis from the malaria vector Anopheles gambiae.</title>
        <authorList>
            <person name="Kukutla P."/>
            <person name="Lindberg B.G."/>
            <person name="Pei D."/>
            <person name="Rayl M."/>
            <person name="Yu W."/>
            <person name="Steritz M."/>
            <person name="Faye I."/>
            <person name="Xu J."/>
        </authorList>
    </citation>
    <scope>NUCLEOTIDE SEQUENCE</scope>
</reference>
<reference evidence="7" key="8">
    <citation type="journal article" date="2018" name="J. ISSAAS">
        <title>In Silico Identification of Three Types of Integrative and Conjugative Elements (ICEs) in Elizabethkingia anophelis Strains Isolated from Around the World.</title>
        <authorList>
            <person name="Xu J."/>
            <person name="Pei D."/>
            <person name="Nicholson A."/>
            <person name="Lan Y."/>
            <person name="Xia Q."/>
        </authorList>
    </citation>
    <scope>NUCLEOTIDE SEQUENCE</scope>
</reference>
<accession>A0A455ZF09</accession>
<evidence type="ECO:0000256" key="4">
    <source>
        <dbReference type="SAM" id="Phobius"/>
    </source>
</evidence>
<dbReference type="AlphaFoldDB" id="A0A455ZF09"/>
<sequence>MNLFKKNILFFMLMNFMLFNSQIIGASETGIKNKFYSIDCIKNFNIDTKITFINLLTTKINELSPDFGKEKKLDIEMDPLKKVFYIFFGAILFLLIQNFYRLVLKNRIKEEDSNPMKELDKNCTKSSLSADLEKVLLKKLNLFESSEKFLKKNITLSYLSHLFDTNPKYLSMFIKMHRERSFNSYINYLRINYITRKLCENPVYREYKISYLAEECGYASSQVFICAFRKEMGTTPILFISNLKDQMIISPS</sequence>
<dbReference type="PROSITE" id="PS01124">
    <property type="entry name" value="HTH_ARAC_FAMILY_2"/>
    <property type="match status" value="1"/>
</dbReference>
<reference evidence="7" key="5">
    <citation type="journal article" date="2017" name="Genome Announc.">
        <title>Complete Circularized Genome Sequences of Four Strains of Elizabethkingia anophelis, Including Two Novel Strains Isolated from Wild-Caught Anopheles sinensis.</title>
        <authorList>
            <person name="Pei D."/>
            <person name="Nicholson A.C."/>
            <person name="Jiang J."/>
            <person name="Chen H."/>
            <person name="Whitney A.M."/>
            <person name="Villarma A."/>
            <person name="Bell M."/>
            <person name="Humrighouse B."/>
            <person name="Rowe L.A."/>
            <person name="Sheth M."/>
            <person name="Batra D."/>
            <person name="Juieng P."/>
            <person name="Loparev V.N."/>
            <person name="McQuiston J.R."/>
            <person name="Lan Y."/>
            <person name="Ma Y."/>
            <person name="Xu J."/>
        </authorList>
    </citation>
    <scope>NUCLEOTIDE SEQUENCE</scope>
</reference>
<name>A0A455ZF09_9FLAO</name>
<evidence type="ECO:0000256" key="2">
    <source>
        <dbReference type="ARBA" id="ARBA00023125"/>
    </source>
</evidence>
<keyword evidence="4" id="KW-1133">Transmembrane helix</keyword>
<dbReference type="SMART" id="SM00342">
    <property type="entry name" value="HTH_ARAC"/>
    <property type="match status" value="1"/>
</dbReference>
<dbReference type="GO" id="GO:0043565">
    <property type="term" value="F:sequence-specific DNA binding"/>
    <property type="evidence" value="ECO:0007669"/>
    <property type="project" value="InterPro"/>
</dbReference>
<reference evidence="7" key="4">
    <citation type="journal article" date="2016" name="Sci. Rep.">
        <title>Genomic epidemiology and global diversity of the emerging bacterial pathogen Elizabethkingia anophelis.</title>
        <authorList>
            <person name="Breurec S."/>
            <person name="Criscuolo A."/>
            <person name="Diancourt L."/>
            <person name="Rendueles O."/>
            <person name="Vandenbogaert M."/>
            <person name="Passet V."/>
            <person name="Caro V."/>
            <person name="Rocha E.P."/>
            <person name="Touchon M."/>
            <person name="Brisse S."/>
        </authorList>
    </citation>
    <scope>NUCLEOTIDE SEQUENCE</scope>
</reference>
<dbReference type="EMBL" id="BK010604">
    <property type="protein sequence ID" value="DAC75352.1"/>
    <property type="molecule type" value="Genomic_DNA"/>
</dbReference>
<reference evidence="7" key="7">
    <citation type="journal article" date="2017" name="Sci. Rep.">
        <title>Genomic features, phylogenetic relationships, and comparative genomics of Elizabethkingia anophelis strain EM361-97 isolated in Taiwan.</title>
        <authorList>
            <person name="Lin J.N."/>
            <person name="Lai C.H."/>
            <person name="Yang C.H."/>
            <person name="Huang Y.H."/>
            <person name="Lin H.H."/>
        </authorList>
    </citation>
    <scope>NUCLEOTIDE SEQUENCE</scope>
</reference>
<dbReference type="InterPro" id="IPR009057">
    <property type="entry name" value="Homeodomain-like_sf"/>
</dbReference>
<keyword evidence="3" id="KW-0804">Transcription</keyword>
<evidence type="ECO:0000259" key="6">
    <source>
        <dbReference type="PROSITE" id="PS01124"/>
    </source>
</evidence>
<evidence type="ECO:0000313" key="7">
    <source>
        <dbReference type="EMBL" id="DAC75352.1"/>
    </source>
</evidence>
<keyword evidence="5" id="KW-0732">Signal</keyword>
<dbReference type="Gene3D" id="1.10.10.60">
    <property type="entry name" value="Homeodomain-like"/>
    <property type="match status" value="2"/>
</dbReference>
<keyword evidence="2" id="KW-0238">DNA-binding</keyword>
<keyword evidence="4" id="KW-0472">Membrane</keyword>